<evidence type="ECO:0000313" key="2">
    <source>
        <dbReference type="EMBL" id="RRT53491.1"/>
    </source>
</evidence>
<evidence type="ECO:0000256" key="1">
    <source>
        <dbReference type="SAM" id="MobiDB-lite"/>
    </source>
</evidence>
<evidence type="ECO:0000313" key="3">
    <source>
        <dbReference type="Proteomes" id="UP000287651"/>
    </source>
</evidence>
<proteinExistence type="predicted"/>
<feature type="region of interest" description="Disordered" evidence="1">
    <location>
        <begin position="39"/>
        <end position="59"/>
    </location>
</feature>
<reference evidence="2 3" key="1">
    <citation type="journal article" date="2014" name="Agronomy (Basel)">
        <title>A Draft Genome Sequence for Ensete ventricosum, the Drought-Tolerant Tree Against Hunger.</title>
        <authorList>
            <person name="Harrison J."/>
            <person name="Moore K.A."/>
            <person name="Paszkiewicz K."/>
            <person name="Jones T."/>
            <person name="Grant M."/>
            <person name="Ambacheew D."/>
            <person name="Muzemil S."/>
            <person name="Studholme D.J."/>
        </authorList>
    </citation>
    <scope>NUCLEOTIDE SEQUENCE [LARGE SCALE GENOMIC DNA]</scope>
</reference>
<feature type="compositionally biased region" description="Basic residues" evidence="1">
    <location>
        <begin position="274"/>
        <end position="292"/>
    </location>
</feature>
<feature type="region of interest" description="Disordered" evidence="1">
    <location>
        <begin position="259"/>
        <end position="312"/>
    </location>
</feature>
<feature type="compositionally biased region" description="Basic and acidic residues" evidence="1">
    <location>
        <begin position="293"/>
        <end position="312"/>
    </location>
</feature>
<feature type="compositionally biased region" description="Basic and acidic residues" evidence="1">
    <location>
        <begin position="9"/>
        <end position="21"/>
    </location>
</feature>
<dbReference type="AlphaFoldDB" id="A0A426YP53"/>
<feature type="region of interest" description="Disordered" evidence="1">
    <location>
        <begin position="210"/>
        <end position="247"/>
    </location>
</feature>
<feature type="region of interest" description="Disordered" evidence="1">
    <location>
        <begin position="1"/>
        <end position="22"/>
    </location>
</feature>
<sequence length="312" mass="35356">MSPQSLSEKPGRSAKPERGEETSFFSLRSLDDVAEASFRAITRRKQPQSMVSPSSGRSAYRSAGGLVRTALYGLCIGDFGYKIVHLQNLDKKFRKTMKKVTGSSNSTLELDKKAIQLPGQSSGQEHEKMRGRRLVETEGSGRETGDLPSRKTIEVVPQSVLERRRLHLRPRSLPQAAEDLVEDVQLMALLLPVVGLGRIRRRPATAALGRVLHRHSRIPTPKKPKETPEKRNQEEEIRTPASLMRSSAFQRSYSLRDGWIGAAMTRDPRGPRERGRRRRRGLGFTKRQRKERKVTEAENSATEREREREATR</sequence>
<protein>
    <submittedName>
        <fullName evidence="2">Uncharacterized protein</fullName>
    </submittedName>
</protein>
<dbReference type="Proteomes" id="UP000287651">
    <property type="component" value="Unassembled WGS sequence"/>
</dbReference>
<name>A0A426YP53_ENSVE</name>
<dbReference type="EMBL" id="AMZH03011116">
    <property type="protein sequence ID" value="RRT53491.1"/>
    <property type="molecule type" value="Genomic_DNA"/>
</dbReference>
<accession>A0A426YP53</accession>
<feature type="compositionally biased region" description="Basic residues" evidence="1">
    <location>
        <begin position="211"/>
        <end position="222"/>
    </location>
</feature>
<comment type="caution">
    <text evidence="2">The sequence shown here is derived from an EMBL/GenBank/DDBJ whole genome shotgun (WGS) entry which is preliminary data.</text>
</comment>
<feature type="compositionally biased region" description="Basic and acidic residues" evidence="1">
    <location>
        <begin position="223"/>
        <end position="238"/>
    </location>
</feature>
<gene>
    <name evidence="2" type="ORF">B296_00042674</name>
</gene>
<organism evidence="2 3">
    <name type="scientific">Ensete ventricosum</name>
    <name type="common">Abyssinian banana</name>
    <name type="synonym">Musa ensete</name>
    <dbReference type="NCBI Taxonomy" id="4639"/>
    <lineage>
        <taxon>Eukaryota</taxon>
        <taxon>Viridiplantae</taxon>
        <taxon>Streptophyta</taxon>
        <taxon>Embryophyta</taxon>
        <taxon>Tracheophyta</taxon>
        <taxon>Spermatophyta</taxon>
        <taxon>Magnoliopsida</taxon>
        <taxon>Liliopsida</taxon>
        <taxon>Zingiberales</taxon>
        <taxon>Musaceae</taxon>
        <taxon>Ensete</taxon>
    </lineage>
</organism>